<organism evidence="11 12">
    <name type="scientific">Streptomyces solincola</name>
    <dbReference type="NCBI Taxonomy" id="2100817"/>
    <lineage>
        <taxon>Bacteria</taxon>
        <taxon>Bacillati</taxon>
        <taxon>Actinomycetota</taxon>
        <taxon>Actinomycetes</taxon>
        <taxon>Kitasatosporales</taxon>
        <taxon>Streptomycetaceae</taxon>
        <taxon>Streptomyces</taxon>
    </lineage>
</organism>
<keyword evidence="12" id="KW-1185">Reference proteome</keyword>
<evidence type="ECO:0000256" key="3">
    <source>
        <dbReference type="ARBA" id="ARBA00012054"/>
    </source>
</evidence>
<sequence length="183" mass="19275">MADERAVPLVAVIGVSGSGKSTIGRALARELAVPYAEGDDFHPESNVAKMRAGTPLTDQDRMPWLHAVADWLADHAAEGGVVACSALRRGYRDLLAAAAPGVFFVHLHGSAELIGARMAERHGHFMPSSLLRSQLDTLEALQHDEQGAVVPVDGTPQDTATLAVAVVRAHLSPDAARQPPIGL</sequence>
<comment type="similarity">
    <text evidence="2 10">Belongs to the gluconokinase GntK/GntV family.</text>
</comment>
<evidence type="ECO:0000256" key="4">
    <source>
        <dbReference type="ARBA" id="ARBA00022679"/>
    </source>
</evidence>
<dbReference type="PANTHER" id="PTHR43442:SF3">
    <property type="entry name" value="GLUCONOKINASE-RELATED"/>
    <property type="match status" value="1"/>
</dbReference>
<keyword evidence="4 10" id="KW-0808">Transferase</keyword>
<evidence type="ECO:0000256" key="2">
    <source>
        <dbReference type="ARBA" id="ARBA00008420"/>
    </source>
</evidence>
<evidence type="ECO:0000313" key="12">
    <source>
        <dbReference type="Proteomes" id="UP000239322"/>
    </source>
</evidence>
<comment type="caution">
    <text evidence="11">The sequence shown here is derived from an EMBL/GenBank/DDBJ whole genome shotgun (WGS) entry which is preliminary data.</text>
</comment>
<dbReference type="EC" id="2.7.1.12" evidence="3 10"/>
<dbReference type="FunFam" id="3.40.50.300:FF:000522">
    <property type="entry name" value="Gluconokinase"/>
    <property type="match status" value="1"/>
</dbReference>
<dbReference type="GO" id="GO:0019521">
    <property type="term" value="P:D-gluconate metabolic process"/>
    <property type="evidence" value="ECO:0007669"/>
    <property type="project" value="UniProtKB-KW"/>
</dbReference>
<keyword evidence="7 10" id="KW-0067">ATP-binding</keyword>
<keyword evidence="5 10" id="KW-0547">Nucleotide-binding</keyword>
<evidence type="ECO:0000256" key="6">
    <source>
        <dbReference type="ARBA" id="ARBA00022777"/>
    </source>
</evidence>
<comment type="pathway">
    <text evidence="1">Carbohydrate acid metabolism.</text>
</comment>
<evidence type="ECO:0000256" key="10">
    <source>
        <dbReference type="RuleBase" id="RU363066"/>
    </source>
</evidence>
<dbReference type="InterPro" id="IPR031322">
    <property type="entry name" value="Shikimate/glucono_kinase"/>
</dbReference>
<dbReference type="SUPFAM" id="SSF52540">
    <property type="entry name" value="P-loop containing nucleoside triphosphate hydrolases"/>
    <property type="match status" value="1"/>
</dbReference>
<dbReference type="InterPro" id="IPR027417">
    <property type="entry name" value="P-loop_NTPase"/>
</dbReference>
<accession>A0A2S9PQ11</accession>
<dbReference type="EMBL" id="PVLV01000490">
    <property type="protein sequence ID" value="PRH76508.1"/>
    <property type="molecule type" value="Genomic_DNA"/>
</dbReference>
<dbReference type="Gene3D" id="3.40.50.300">
    <property type="entry name" value="P-loop containing nucleotide triphosphate hydrolases"/>
    <property type="match status" value="1"/>
</dbReference>
<evidence type="ECO:0000313" key="11">
    <source>
        <dbReference type="EMBL" id="PRH76508.1"/>
    </source>
</evidence>
<dbReference type="GO" id="GO:0005524">
    <property type="term" value="F:ATP binding"/>
    <property type="evidence" value="ECO:0007669"/>
    <property type="project" value="UniProtKB-KW"/>
</dbReference>
<evidence type="ECO:0000256" key="8">
    <source>
        <dbReference type="ARBA" id="ARBA00023064"/>
    </source>
</evidence>
<keyword evidence="6 10" id="KW-0418">Kinase</keyword>
<reference evidence="11 12" key="1">
    <citation type="submission" date="2018-03" db="EMBL/GenBank/DDBJ databases">
        <title>Novel Streptomyces sp. from soil.</title>
        <authorList>
            <person name="Tan G.Y.A."/>
            <person name="Lee Z.Y."/>
        </authorList>
    </citation>
    <scope>NUCLEOTIDE SEQUENCE [LARGE SCALE GENOMIC DNA]</scope>
    <source>
        <strain evidence="11 12">ST5x</strain>
    </source>
</reference>
<proteinExistence type="inferred from homology"/>
<dbReference type="GO" id="GO:0046316">
    <property type="term" value="F:gluconokinase activity"/>
    <property type="evidence" value="ECO:0007669"/>
    <property type="project" value="UniProtKB-EC"/>
</dbReference>
<dbReference type="Proteomes" id="UP000239322">
    <property type="component" value="Unassembled WGS sequence"/>
</dbReference>
<evidence type="ECO:0000256" key="7">
    <source>
        <dbReference type="ARBA" id="ARBA00022840"/>
    </source>
</evidence>
<dbReference type="AlphaFoldDB" id="A0A2S9PQ11"/>
<protein>
    <recommendedName>
        <fullName evidence="3 10">Gluconokinase</fullName>
        <ecNumber evidence="3 10">2.7.1.12</ecNumber>
    </recommendedName>
</protein>
<dbReference type="CDD" id="cd02021">
    <property type="entry name" value="GntK"/>
    <property type="match status" value="1"/>
</dbReference>
<dbReference type="GO" id="GO:0005737">
    <property type="term" value="C:cytoplasm"/>
    <property type="evidence" value="ECO:0007669"/>
    <property type="project" value="TreeGrafter"/>
</dbReference>
<dbReference type="InterPro" id="IPR006001">
    <property type="entry name" value="Therm_gnt_kin"/>
</dbReference>
<keyword evidence="8" id="KW-0311">Gluconate utilization</keyword>
<evidence type="ECO:0000256" key="1">
    <source>
        <dbReference type="ARBA" id="ARBA00004761"/>
    </source>
</evidence>
<dbReference type="OrthoDB" id="9795716at2"/>
<gene>
    <name evidence="11" type="ORF">C6N75_25295</name>
</gene>
<evidence type="ECO:0000256" key="9">
    <source>
        <dbReference type="ARBA" id="ARBA00048090"/>
    </source>
</evidence>
<name>A0A2S9PQ11_9ACTN</name>
<dbReference type="PANTHER" id="PTHR43442">
    <property type="entry name" value="GLUCONOKINASE-RELATED"/>
    <property type="match status" value="1"/>
</dbReference>
<dbReference type="Pfam" id="PF01202">
    <property type="entry name" value="SKI"/>
    <property type="match status" value="1"/>
</dbReference>
<comment type="catalytic activity">
    <reaction evidence="9 10">
        <text>D-gluconate + ATP = 6-phospho-D-gluconate + ADP + H(+)</text>
        <dbReference type="Rhea" id="RHEA:19433"/>
        <dbReference type="ChEBI" id="CHEBI:15378"/>
        <dbReference type="ChEBI" id="CHEBI:18391"/>
        <dbReference type="ChEBI" id="CHEBI:30616"/>
        <dbReference type="ChEBI" id="CHEBI:58759"/>
        <dbReference type="ChEBI" id="CHEBI:456216"/>
        <dbReference type="EC" id="2.7.1.12"/>
    </reaction>
</comment>
<dbReference type="NCBIfam" id="TIGR01313">
    <property type="entry name" value="therm_gnt_kin"/>
    <property type="match status" value="1"/>
</dbReference>
<evidence type="ECO:0000256" key="5">
    <source>
        <dbReference type="ARBA" id="ARBA00022741"/>
    </source>
</evidence>